<evidence type="ECO:0000313" key="2">
    <source>
        <dbReference type="Proteomes" id="UP001144280"/>
    </source>
</evidence>
<proteinExistence type="predicted"/>
<evidence type="ECO:0000313" key="1">
    <source>
        <dbReference type="EMBL" id="GLI03401.1"/>
    </source>
</evidence>
<sequence length="160" mass="17441">MTTMQWSEAQRRPKEVAAAVEEAGEVWLERRGESPLLLVSKARVEQTRDGLDALARLLSAIGGDAGAEVLRRAVAIAMPWSNFLPEKDQVEFARELTWTVRACSDLGVWAPLGRMLHEWKQTAAIHADPGLAKELSRALDADLGPVLMPTRGDDGGAEEG</sequence>
<comment type="caution">
    <text evidence="1">The sequence shown here is derived from an EMBL/GenBank/DDBJ whole genome shotgun (WGS) entry which is preliminary data.</text>
</comment>
<dbReference type="Proteomes" id="UP001144280">
    <property type="component" value="Unassembled WGS sequence"/>
</dbReference>
<name>A0ABQ5R9X8_9ACTN</name>
<organism evidence="1 2">
    <name type="scientific">Phytohabitans aurantiacus</name>
    <dbReference type="NCBI Taxonomy" id="3016789"/>
    <lineage>
        <taxon>Bacteria</taxon>
        <taxon>Bacillati</taxon>
        <taxon>Actinomycetota</taxon>
        <taxon>Actinomycetes</taxon>
        <taxon>Micromonosporales</taxon>
        <taxon>Micromonosporaceae</taxon>
    </lineage>
</organism>
<reference evidence="1" key="1">
    <citation type="submission" date="2022-12" db="EMBL/GenBank/DDBJ databases">
        <title>New Phytohabitans aurantiacus sp. RD004123 nov., an actinomycete isolated from soil.</title>
        <authorList>
            <person name="Triningsih D.W."/>
            <person name="Harunari E."/>
            <person name="Igarashi Y."/>
        </authorList>
    </citation>
    <scope>NUCLEOTIDE SEQUENCE</scope>
    <source>
        <strain evidence="1">RD004123</strain>
    </source>
</reference>
<gene>
    <name evidence="1" type="ORF">Pa4123_86790</name>
</gene>
<dbReference type="RefSeq" id="WP_281905571.1">
    <property type="nucleotide sequence ID" value="NZ_BSDI01000084.1"/>
</dbReference>
<keyword evidence="2" id="KW-1185">Reference proteome</keyword>
<dbReference type="EMBL" id="BSDI01000084">
    <property type="protein sequence ID" value="GLI03401.1"/>
    <property type="molecule type" value="Genomic_DNA"/>
</dbReference>
<accession>A0ABQ5R9X8</accession>
<evidence type="ECO:0008006" key="3">
    <source>
        <dbReference type="Google" id="ProtNLM"/>
    </source>
</evidence>
<protein>
    <recommendedName>
        <fullName evidence="3">Prevent-host-death family protein</fullName>
    </recommendedName>
</protein>